<dbReference type="SUPFAM" id="SSF56219">
    <property type="entry name" value="DNase I-like"/>
    <property type="match status" value="1"/>
</dbReference>
<dbReference type="InterPro" id="IPR005135">
    <property type="entry name" value="Endo/exonuclease/phosphatase"/>
</dbReference>
<evidence type="ECO:0000259" key="1">
    <source>
        <dbReference type="Pfam" id="PF14529"/>
    </source>
</evidence>
<proteinExistence type="evidence at transcript level"/>
<organism evidence="2">
    <name type="scientific">Hyalomma excavatum</name>
    <dbReference type="NCBI Taxonomy" id="257692"/>
    <lineage>
        <taxon>Eukaryota</taxon>
        <taxon>Metazoa</taxon>
        <taxon>Ecdysozoa</taxon>
        <taxon>Arthropoda</taxon>
        <taxon>Chelicerata</taxon>
        <taxon>Arachnida</taxon>
        <taxon>Acari</taxon>
        <taxon>Parasitiformes</taxon>
        <taxon>Ixodida</taxon>
        <taxon>Ixodoidea</taxon>
        <taxon>Ixodidae</taxon>
        <taxon>Hyalomminae</taxon>
        <taxon>Hyalomma</taxon>
    </lineage>
</organism>
<name>A0A131XCN6_9ACAR</name>
<feature type="non-terminal residue" evidence="2">
    <location>
        <position position="1"/>
    </location>
</feature>
<dbReference type="GO" id="GO:0003824">
    <property type="term" value="F:catalytic activity"/>
    <property type="evidence" value="ECO:0007669"/>
    <property type="project" value="InterPro"/>
</dbReference>
<dbReference type="EMBL" id="GEFH01005250">
    <property type="protein sequence ID" value="JAP63331.1"/>
    <property type="molecule type" value="mRNA"/>
</dbReference>
<sequence length="74" mass="8478">LFAGDFNSHHVYWGYRTDSSGKLLWNWMCTNNYTYLNSKVATFVQCNTRLVLDLTFASSNLFISSWAVVDTATN</sequence>
<accession>A0A131XCN6</accession>
<dbReference type="Gene3D" id="3.60.10.10">
    <property type="entry name" value="Endonuclease/exonuclease/phosphatase"/>
    <property type="match status" value="1"/>
</dbReference>
<reference evidence="2" key="1">
    <citation type="journal article" date="2017" name="Ticks Tick Borne Dis.">
        <title>An insight into the sialome of Hyalomma excavatum.</title>
        <authorList>
            <person name="Ribeiro J.M."/>
            <person name="Slovak M."/>
            <person name="Francischetti I.M."/>
        </authorList>
    </citation>
    <scope>NUCLEOTIDE SEQUENCE</scope>
    <source>
        <strain evidence="2">Samish</strain>
        <tissue evidence="2">Salivary glands</tissue>
    </source>
</reference>
<dbReference type="Pfam" id="PF14529">
    <property type="entry name" value="Exo_endo_phos_2"/>
    <property type="match status" value="1"/>
</dbReference>
<dbReference type="AlphaFoldDB" id="A0A131XCN6"/>
<protein>
    <submittedName>
        <fullName evidence="2">Putative tick transposon</fullName>
    </submittedName>
</protein>
<evidence type="ECO:0000313" key="2">
    <source>
        <dbReference type="EMBL" id="JAP63331.1"/>
    </source>
</evidence>
<feature type="domain" description="Endonuclease/exonuclease/phosphatase" evidence="1">
    <location>
        <begin position="2"/>
        <end position="70"/>
    </location>
</feature>
<dbReference type="InterPro" id="IPR036691">
    <property type="entry name" value="Endo/exonu/phosph_ase_sf"/>
</dbReference>
<feature type="non-terminal residue" evidence="2">
    <location>
        <position position="74"/>
    </location>
</feature>